<keyword evidence="3" id="KW-0238">DNA-binding</keyword>
<evidence type="ECO:0000259" key="5">
    <source>
        <dbReference type="Pfam" id="PF01385"/>
    </source>
</evidence>
<evidence type="ECO:0000313" key="7">
    <source>
        <dbReference type="EMBL" id="MBO8191932.1"/>
    </source>
</evidence>
<accession>A0ABS3XA46</accession>
<evidence type="ECO:0000256" key="3">
    <source>
        <dbReference type="ARBA" id="ARBA00023125"/>
    </source>
</evidence>
<evidence type="ECO:0000256" key="4">
    <source>
        <dbReference type="ARBA" id="ARBA00023172"/>
    </source>
</evidence>
<organism evidence="7 8">
    <name type="scientific">Streptomyces oryzae</name>
    <dbReference type="NCBI Taxonomy" id="1434886"/>
    <lineage>
        <taxon>Bacteria</taxon>
        <taxon>Bacillati</taxon>
        <taxon>Actinomycetota</taxon>
        <taxon>Actinomycetes</taxon>
        <taxon>Kitasatosporales</taxon>
        <taxon>Streptomycetaceae</taxon>
        <taxon>Streptomyces</taxon>
    </lineage>
</organism>
<keyword evidence="2" id="KW-0815">Transposition</keyword>
<feature type="domain" description="Probable transposase IS891/IS1136/IS1341" evidence="5">
    <location>
        <begin position="190"/>
        <end position="293"/>
    </location>
</feature>
<dbReference type="EMBL" id="JADKMA010000035">
    <property type="protein sequence ID" value="MBO8191932.1"/>
    <property type="molecule type" value="Genomic_DNA"/>
</dbReference>
<dbReference type="Pfam" id="PF07282">
    <property type="entry name" value="Cas12f1-like_TNB"/>
    <property type="match status" value="1"/>
</dbReference>
<dbReference type="Pfam" id="PF01385">
    <property type="entry name" value="OrfB_IS605"/>
    <property type="match status" value="1"/>
</dbReference>
<reference evidence="7 8" key="1">
    <citation type="submission" date="2020-11" db="EMBL/GenBank/DDBJ databases">
        <title>Streptomyces spirodelae sp. nov., isolated from duckweed.</title>
        <authorList>
            <person name="Saimee Y."/>
            <person name="Duangmal K."/>
        </authorList>
    </citation>
    <scope>NUCLEOTIDE SEQUENCE [LARGE SCALE GENOMIC DNA]</scope>
    <source>
        <strain evidence="7 8">S16-07</strain>
    </source>
</reference>
<protein>
    <submittedName>
        <fullName evidence="7">Transposase</fullName>
    </submittedName>
</protein>
<keyword evidence="8" id="KW-1185">Reference proteome</keyword>
<dbReference type="RefSeq" id="WP_209239027.1">
    <property type="nucleotide sequence ID" value="NZ_JADKMA010000035.1"/>
</dbReference>
<evidence type="ECO:0000313" key="8">
    <source>
        <dbReference type="Proteomes" id="UP001519064"/>
    </source>
</evidence>
<dbReference type="NCBIfam" id="NF040570">
    <property type="entry name" value="guided_TnpB"/>
    <property type="match status" value="1"/>
</dbReference>
<dbReference type="Proteomes" id="UP001519064">
    <property type="component" value="Unassembled WGS sequence"/>
</dbReference>
<proteinExistence type="inferred from homology"/>
<evidence type="ECO:0000256" key="1">
    <source>
        <dbReference type="ARBA" id="ARBA00008761"/>
    </source>
</evidence>
<comment type="similarity">
    <text evidence="1">In the C-terminal section; belongs to the transposase 35 family.</text>
</comment>
<sequence length="404" mass="44877">MAGDAGHARWTFRLRVSSTALAALMAEWDRCRWVWNESVAKSKQVHAHNRTRPDGADKQTCGPAQLDRMLTEARARTPWLREGSSVPQQQFIRDFGKSRAKALKDIREGLPQRQRAGMPGWKKKREALASLNYTRRGFRLKDGRLHLAGGIVVTPVWSRELPAEPSSVRVYQDSLGHWYASFVVPAGLLPLPETGGVIGVDWGVKEIATTTSDAHDLPHPQHGKKAQARLGRYDRMMARRKPKKGQAGSKGYREAKKWRAKTYAKIARQRQDTGRKWAKNVVRDHDAIAMEDFKPRFLAKSTMARKAADAAIGATKRALTEMARKHGRIVHLVHPAHTTMDCAQCGARTKHALPLSERIYTCTACGTVSPRDKNSARVMLHRAGLNPAGAEGVRPPGALLPEAA</sequence>
<dbReference type="InterPro" id="IPR001959">
    <property type="entry name" value="Transposase"/>
</dbReference>
<dbReference type="InterPro" id="IPR010095">
    <property type="entry name" value="Cas12f1-like_TNB"/>
</dbReference>
<feature type="domain" description="Cas12f1-like TNB" evidence="6">
    <location>
        <begin position="316"/>
        <end position="378"/>
    </location>
</feature>
<evidence type="ECO:0000256" key="2">
    <source>
        <dbReference type="ARBA" id="ARBA00022578"/>
    </source>
</evidence>
<name>A0ABS3XA46_9ACTN</name>
<evidence type="ECO:0000259" key="6">
    <source>
        <dbReference type="Pfam" id="PF07282"/>
    </source>
</evidence>
<keyword evidence="4" id="KW-0233">DNA recombination</keyword>
<comment type="caution">
    <text evidence="7">The sequence shown here is derived from an EMBL/GenBank/DDBJ whole genome shotgun (WGS) entry which is preliminary data.</text>
</comment>
<gene>
    <name evidence="7" type="ORF">ITI46_09645</name>
</gene>